<dbReference type="EMBL" id="JADWDJ010000019">
    <property type="protein sequence ID" value="KAG5265946.1"/>
    <property type="molecule type" value="Genomic_DNA"/>
</dbReference>
<evidence type="ECO:0000256" key="4">
    <source>
        <dbReference type="ARBA" id="ARBA00047645"/>
    </source>
</evidence>
<dbReference type="Pfam" id="PF00708">
    <property type="entry name" value="Acylphosphatase"/>
    <property type="match status" value="1"/>
</dbReference>
<comment type="caution">
    <text evidence="8">The sequence shown here is derived from an EMBL/GenBank/DDBJ whole genome shotgun (WGS) entry which is preliminary data.</text>
</comment>
<dbReference type="PROSITE" id="PS51160">
    <property type="entry name" value="ACYLPHOSPHATASE_3"/>
    <property type="match status" value="1"/>
</dbReference>
<dbReference type="InterPro" id="IPR001792">
    <property type="entry name" value="Acylphosphatase-like_dom"/>
</dbReference>
<evidence type="ECO:0000259" key="7">
    <source>
        <dbReference type="PROSITE" id="PS51160"/>
    </source>
</evidence>
<dbReference type="Gene3D" id="3.30.70.100">
    <property type="match status" value="1"/>
</dbReference>
<dbReference type="InterPro" id="IPR020456">
    <property type="entry name" value="Acylphosphatase"/>
</dbReference>
<dbReference type="GO" id="GO:0003998">
    <property type="term" value="F:acylphosphatase activity"/>
    <property type="evidence" value="ECO:0007669"/>
    <property type="project" value="UniProtKB-EC"/>
</dbReference>
<evidence type="ECO:0000313" key="8">
    <source>
        <dbReference type="EMBL" id="KAG5265946.1"/>
    </source>
</evidence>
<keyword evidence="3" id="KW-0378">Hydrolase</keyword>
<evidence type="ECO:0000256" key="1">
    <source>
        <dbReference type="ARBA" id="ARBA00005614"/>
    </source>
</evidence>
<sequence>MKSSVKFKGYFFSKAHSERGTAVGPSWLGANTEAGTVQGQLQGPTDKVKQMQEWLKTTGSPRSRIDKAEFKNEKKIETLDHEDFKVVK</sequence>
<feature type="domain" description="Acylphosphatase-like" evidence="7">
    <location>
        <begin position="31"/>
        <end position="88"/>
    </location>
</feature>
<keyword evidence="9" id="KW-1185">Reference proteome</keyword>
<protein>
    <recommendedName>
        <fullName evidence="2">acylphosphatase</fullName>
        <ecNumber evidence="2">3.6.1.7</ecNumber>
    </recommendedName>
</protein>
<evidence type="ECO:0000256" key="6">
    <source>
        <dbReference type="RuleBase" id="RU004168"/>
    </source>
</evidence>
<dbReference type="InterPro" id="IPR036046">
    <property type="entry name" value="Acylphosphatase-like_dom_sf"/>
</dbReference>
<reference evidence="8" key="1">
    <citation type="submission" date="2020-10" db="EMBL/GenBank/DDBJ databases">
        <title>Chromosome-scale genome assembly of the Allis shad, Alosa alosa.</title>
        <authorList>
            <person name="Margot Z."/>
            <person name="Christophe K."/>
            <person name="Cabau C."/>
            <person name="Louis A."/>
            <person name="Berthelot C."/>
            <person name="Parey E."/>
            <person name="Roest Crollius H."/>
            <person name="Montfort J."/>
            <person name="Robinson-Rechavi M."/>
            <person name="Bucao C."/>
            <person name="Bouchez O."/>
            <person name="Gislard M."/>
            <person name="Lluch J."/>
            <person name="Milhes M."/>
            <person name="Lampietro C."/>
            <person name="Lopez Roques C."/>
            <person name="Donnadieu C."/>
            <person name="Braasch I."/>
            <person name="Desvignes T."/>
            <person name="Postlethwait J."/>
            <person name="Bobe J."/>
            <person name="Guiguen Y."/>
        </authorList>
    </citation>
    <scope>NUCLEOTIDE SEQUENCE</scope>
    <source>
        <strain evidence="8">M-15738</strain>
        <tissue evidence="8">Blood</tissue>
    </source>
</reference>
<dbReference type="SUPFAM" id="SSF54975">
    <property type="entry name" value="Acylphosphatase/BLUF domain-like"/>
    <property type="match status" value="1"/>
</dbReference>
<dbReference type="AlphaFoldDB" id="A0AAV6FZZ4"/>
<dbReference type="PRINTS" id="PR00112">
    <property type="entry name" value="ACYLPHPHTASE"/>
</dbReference>
<evidence type="ECO:0000256" key="5">
    <source>
        <dbReference type="PROSITE-ProRule" id="PRU00520"/>
    </source>
</evidence>
<proteinExistence type="inferred from homology"/>
<comment type="catalytic activity">
    <reaction evidence="4">
        <text>an acyl phosphate + H2O = a carboxylate + phosphate + H(+)</text>
        <dbReference type="Rhea" id="RHEA:14965"/>
        <dbReference type="ChEBI" id="CHEBI:15377"/>
        <dbReference type="ChEBI" id="CHEBI:15378"/>
        <dbReference type="ChEBI" id="CHEBI:29067"/>
        <dbReference type="ChEBI" id="CHEBI:43474"/>
        <dbReference type="ChEBI" id="CHEBI:59918"/>
        <dbReference type="EC" id="3.6.1.7"/>
    </reaction>
</comment>
<organism evidence="8 9">
    <name type="scientific">Alosa alosa</name>
    <name type="common">allis shad</name>
    <dbReference type="NCBI Taxonomy" id="278164"/>
    <lineage>
        <taxon>Eukaryota</taxon>
        <taxon>Metazoa</taxon>
        <taxon>Chordata</taxon>
        <taxon>Craniata</taxon>
        <taxon>Vertebrata</taxon>
        <taxon>Euteleostomi</taxon>
        <taxon>Actinopterygii</taxon>
        <taxon>Neopterygii</taxon>
        <taxon>Teleostei</taxon>
        <taxon>Clupei</taxon>
        <taxon>Clupeiformes</taxon>
        <taxon>Clupeoidei</taxon>
        <taxon>Clupeidae</taxon>
        <taxon>Alosa</taxon>
    </lineage>
</organism>
<dbReference type="Proteomes" id="UP000823561">
    <property type="component" value="Chromosome 19"/>
</dbReference>
<evidence type="ECO:0000256" key="3">
    <source>
        <dbReference type="ARBA" id="ARBA00022801"/>
    </source>
</evidence>
<comment type="caution">
    <text evidence="5">Lacks conserved residue(s) required for the propagation of feature annotation.</text>
</comment>
<evidence type="ECO:0000256" key="2">
    <source>
        <dbReference type="ARBA" id="ARBA00012150"/>
    </source>
</evidence>
<dbReference type="EC" id="3.6.1.7" evidence="2"/>
<comment type="similarity">
    <text evidence="1 6">Belongs to the acylphosphatase family.</text>
</comment>
<accession>A0AAV6FZZ4</accession>
<dbReference type="PANTHER" id="PTHR10029">
    <property type="entry name" value="ACYLPHOSPHATASE"/>
    <property type="match status" value="1"/>
</dbReference>
<name>A0AAV6FZZ4_9TELE</name>
<evidence type="ECO:0000313" key="9">
    <source>
        <dbReference type="Proteomes" id="UP000823561"/>
    </source>
</evidence>
<gene>
    <name evidence="8" type="ORF">AALO_G00248120</name>
</gene>
<dbReference type="PANTHER" id="PTHR10029:SF21">
    <property type="entry name" value="ACYLPHOSPHATASE-1"/>
    <property type="match status" value="1"/>
</dbReference>